<dbReference type="EC" id="1.1.99.39" evidence="9"/>
<comment type="cofactor">
    <cofactor evidence="1">
        <name>FAD</name>
        <dbReference type="ChEBI" id="CHEBI:57692"/>
    </cofactor>
</comment>
<dbReference type="FunFam" id="3.30.70.2190:FF:000001">
    <property type="entry name" value="D-2-hydroxyglutarate dehydrogenase mitochondrial"/>
    <property type="match status" value="1"/>
</dbReference>
<dbReference type="Gene3D" id="3.30.43.10">
    <property type="entry name" value="Uridine Diphospho-n-acetylenolpyruvylglucosamine Reductase, domain 2"/>
    <property type="match status" value="1"/>
</dbReference>
<sequence length="499" mass="55285">MFLNRMICKNLLQICPQTRRFYSFLTRDLYPEVKRGPYAVLASSHIQTFENLLGKDRVITDKDELIAYNKDWLNMVCGHSSVALKPKTTEEVSEIMKICYKEHLAVCPQGGNTGVVGGSVPVFDEVILSMSLMNKIHHIDIDGGTVSCDAGCVLEQLDTKVAKEGLMMPLDLGAKGTCQIGGNIATCAGGLRLIRYGSLAANLLGLEVVLANGEVLSMMNQMKKDNTGYHLKNLFLGSEGTLGVVTKAVIQCATRPKSVTLAFLGLDNYENVVKTFRSAKNHLSETLSSCEMMDAGSMESVMRLGLTCPIKQNRFYMIIETHGSNLNHDEEKMAAFITEAVDSKVVADGTFTSQPSSMLNLWQLRERIPESVVRFGYMYTYDISLPLSHFYEVVHETRKRLSKHGFSNLPVFGCGHIGDGNLHILIEGPSYQDEVTNLLEPWLFEWTVKHGGSMSAEHGLGFKKRKYIGLGKSSSVVDIMLSLKKQFDPTGILNPYKVI</sequence>
<keyword evidence="6" id="KW-0274">FAD</keyword>
<dbReference type="InterPro" id="IPR016167">
    <property type="entry name" value="FAD-bd_PCMH_sub1"/>
</dbReference>
<dbReference type="SUPFAM" id="SSF55103">
    <property type="entry name" value="FAD-linked oxidases, C-terminal domain"/>
    <property type="match status" value="1"/>
</dbReference>
<name>A0A9P0E7C1_NEZVI</name>
<evidence type="ECO:0000256" key="5">
    <source>
        <dbReference type="ARBA" id="ARBA00022630"/>
    </source>
</evidence>
<keyword evidence="15" id="KW-1185">Reference proteome</keyword>
<dbReference type="InterPro" id="IPR016171">
    <property type="entry name" value="Vanillyl_alc_oxidase_C-sub2"/>
</dbReference>
<protein>
    <recommendedName>
        <fullName evidence="10">D-2-hydroxyglutarate dehydrogenase, mitochondrial</fullName>
        <ecNumber evidence="9">1.1.99.39</ecNumber>
    </recommendedName>
</protein>
<comment type="catalytic activity">
    <reaction evidence="12">
        <text>(R)-malate + A = oxaloacetate + AH2</text>
        <dbReference type="Rhea" id="RHEA:67460"/>
        <dbReference type="ChEBI" id="CHEBI:13193"/>
        <dbReference type="ChEBI" id="CHEBI:15588"/>
        <dbReference type="ChEBI" id="CHEBI:16452"/>
        <dbReference type="ChEBI" id="CHEBI:17499"/>
    </reaction>
    <physiologicalReaction direction="left-to-right" evidence="12">
        <dbReference type="Rhea" id="RHEA:67461"/>
    </physiologicalReaction>
</comment>
<dbReference type="Gene3D" id="3.30.70.2190">
    <property type="match status" value="1"/>
</dbReference>
<dbReference type="FunFam" id="3.30.43.10:FF:000011">
    <property type="entry name" value="D-lactate dehydrogenase (Cytochrome)"/>
    <property type="match status" value="1"/>
</dbReference>
<dbReference type="GO" id="GO:0051990">
    <property type="term" value="F:(R)-2-hydroxyglutarate dehydrogenase activity"/>
    <property type="evidence" value="ECO:0007669"/>
    <property type="project" value="UniProtKB-EC"/>
</dbReference>
<dbReference type="AlphaFoldDB" id="A0A9P0E7C1"/>
<dbReference type="Gene3D" id="1.10.45.10">
    <property type="entry name" value="Vanillyl-alcohol Oxidase, Chain A, domain 4"/>
    <property type="match status" value="1"/>
</dbReference>
<evidence type="ECO:0000256" key="6">
    <source>
        <dbReference type="ARBA" id="ARBA00022827"/>
    </source>
</evidence>
<keyword evidence="5" id="KW-0285">Flavoprotein</keyword>
<evidence type="ECO:0000256" key="10">
    <source>
        <dbReference type="ARBA" id="ARBA00039639"/>
    </source>
</evidence>
<evidence type="ECO:0000259" key="13">
    <source>
        <dbReference type="PROSITE" id="PS51387"/>
    </source>
</evidence>
<organism evidence="14 15">
    <name type="scientific">Nezara viridula</name>
    <name type="common">Southern green stink bug</name>
    <name type="synonym">Cimex viridulus</name>
    <dbReference type="NCBI Taxonomy" id="85310"/>
    <lineage>
        <taxon>Eukaryota</taxon>
        <taxon>Metazoa</taxon>
        <taxon>Ecdysozoa</taxon>
        <taxon>Arthropoda</taxon>
        <taxon>Hexapoda</taxon>
        <taxon>Insecta</taxon>
        <taxon>Pterygota</taxon>
        <taxon>Neoptera</taxon>
        <taxon>Paraneoptera</taxon>
        <taxon>Hemiptera</taxon>
        <taxon>Heteroptera</taxon>
        <taxon>Panheteroptera</taxon>
        <taxon>Pentatomomorpha</taxon>
        <taxon>Pentatomoidea</taxon>
        <taxon>Pentatomidae</taxon>
        <taxon>Pentatominae</taxon>
        <taxon>Nezara</taxon>
    </lineage>
</organism>
<dbReference type="Proteomes" id="UP001152798">
    <property type="component" value="Chromosome 1"/>
</dbReference>
<dbReference type="PANTHER" id="PTHR43716">
    <property type="entry name" value="D-2-HYDROXYGLUTARATE DEHYDROGENASE, MITOCHONDRIAL"/>
    <property type="match status" value="1"/>
</dbReference>
<evidence type="ECO:0000256" key="4">
    <source>
        <dbReference type="ARBA" id="ARBA00011738"/>
    </source>
</evidence>
<dbReference type="FunFam" id="3.30.465.10:FF:000001">
    <property type="entry name" value="D-2-hydroxyglutarate dehydrogenase, mitochondrial"/>
    <property type="match status" value="1"/>
</dbReference>
<dbReference type="PANTHER" id="PTHR43716:SF1">
    <property type="entry name" value="D-2-HYDROXYGLUTARATE DEHYDROGENASE, MITOCHONDRIAL"/>
    <property type="match status" value="1"/>
</dbReference>
<dbReference type="EMBL" id="OV725077">
    <property type="protein sequence ID" value="CAH1388746.1"/>
    <property type="molecule type" value="Genomic_DNA"/>
</dbReference>
<gene>
    <name evidence="14" type="ORF">NEZAVI_LOCUS303</name>
</gene>
<keyword evidence="7" id="KW-0560">Oxidoreductase</keyword>
<evidence type="ECO:0000256" key="7">
    <source>
        <dbReference type="ARBA" id="ARBA00023002"/>
    </source>
</evidence>
<accession>A0A9P0E7C1</accession>
<dbReference type="GO" id="GO:0005739">
    <property type="term" value="C:mitochondrion"/>
    <property type="evidence" value="ECO:0007669"/>
    <property type="project" value="TreeGrafter"/>
</dbReference>
<dbReference type="GO" id="GO:0005777">
    <property type="term" value="C:peroxisome"/>
    <property type="evidence" value="ECO:0007669"/>
    <property type="project" value="UniProtKB-SubCell"/>
</dbReference>
<comment type="subunit">
    <text evidence="4">Homodimer.</text>
</comment>
<comment type="similarity">
    <text evidence="3">Belongs to the FAD-binding oxidoreductase/transferase type 4 family.</text>
</comment>
<dbReference type="OrthoDB" id="5332616at2759"/>
<dbReference type="InterPro" id="IPR016169">
    <property type="entry name" value="FAD-bd_PCMH_sub2"/>
</dbReference>
<feature type="domain" description="FAD-binding PCMH-type" evidence="13">
    <location>
        <begin position="75"/>
        <end position="255"/>
    </location>
</feature>
<keyword evidence="8" id="KW-0576">Peroxisome</keyword>
<comment type="subcellular location">
    <subcellularLocation>
        <location evidence="2">Peroxisome</location>
    </subcellularLocation>
</comment>
<dbReference type="FunFam" id="1.10.45.10:FF:000001">
    <property type="entry name" value="D-lactate dehydrogenase mitochondrial"/>
    <property type="match status" value="1"/>
</dbReference>
<dbReference type="GO" id="GO:0071949">
    <property type="term" value="F:FAD binding"/>
    <property type="evidence" value="ECO:0007669"/>
    <property type="project" value="InterPro"/>
</dbReference>
<evidence type="ECO:0000313" key="15">
    <source>
        <dbReference type="Proteomes" id="UP001152798"/>
    </source>
</evidence>
<dbReference type="InterPro" id="IPR004113">
    <property type="entry name" value="FAD-bd_oxidored_4_C"/>
</dbReference>
<evidence type="ECO:0000256" key="1">
    <source>
        <dbReference type="ARBA" id="ARBA00001974"/>
    </source>
</evidence>
<dbReference type="PROSITE" id="PS51387">
    <property type="entry name" value="FAD_PCMH"/>
    <property type="match status" value="1"/>
</dbReference>
<evidence type="ECO:0000256" key="11">
    <source>
        <dbReference type="ARBA" id="ARBA00045410"/>
    </source>
</evidence>
<dbReference type="InterPro" id="IPR051264">
    <property type="entry name" value="FAD-oxidored/transferase_4"/>
</dbReference>
<evidence type="ECO:0000313" key="14">
    <source>
        <dbReference type="EMBL" id="CAH1388746.1"/>
    </source>
</evidence>
<evidence type="ECO:0000256" key="8">
    <source>
        <dbReference type="ARBA" id="ARBA00023140"/>
    </source>
</evidence>
<dbReference type="Gene3D" id="3.30.70.2740">
    <property type="match status" value="1"/>
</dbReference>
<dbReference type="InterPro" id="IPR036318">
    <property type="entry name" value="FAD-bd_PCMH-like_sf"/>
</dbReference>
<dbReference type="Pfam" id="PF02913">
    <property type="entry name" value="FAD-oxidase_C"/>
    <property type="match status" value="1"/>
</dbReference>
<evidence type="ECO:0000256" key="2">
    <source>
        <dbReference type="ARBA" id="ARBA00004275"/>
    </source>
</evidence>
<dbReference type="InterPro" id="IPR016166">
    <property type="entry name" value="FAD-bd_PCMH"/>
</dbReference>
<comment type="function">
    <text evidence="11">Catalyzes the oxidation of D-2-hydroxyglutarate (D-2-HG) to alpha-ketoglutarate. Also catalyzes the oxidation of other D-2-hydroxyacids, such as D-malate (D-MAL) and D-lactate (D-LAC). Exhibits high activities towards D-2-HG and D-MAL but a very weak activity towards D-LAC.</text>
</comment>
<evidence type="ECO:0000256" key="12">
    <source>
        <dbReference type="ARBA" id="ARBA00049267"/>
    </source>
</evidence>
<proteinExistence type="inferred from homology"/>
<dbReference type="InterPro" id="IPR006094">
    <property type="entry name" value="Oxid_FAD_bind_N"/>
</dbReference>
<dbReference type="Pfam" id="PF01565">
    <property type="entry name" value="FAD_binding_4"/>
    <property type="match status" value="1"/>
</dbReference>
<reference evidence="14" key="1">
    <citation type="submission" date="2022-01" db="EMBL/GenBank/DDBJ databases">
        <authorList>
            <person name="King R."/>
        </authorList>
    </citation>
    <scope>NUCLEOTIDE SEQUENCE</scope>
</reference>
<evidence type="ECO:0000256" key="9">
    <source>
        <dbReference type="ARBA" id="ARBA00039003"/>
    </source>
</evidence>
<dbReference type="SUPFAM" id="SSF56176">
    <property type="entry name" value="FAD-binding/transporter-associated domain-like"/>
    <property type="match status" value="1"/>
</dbReference>
<evidence type="ECO:0000256" key="3">
    <source>
        <dbReference type="ARBA" id="ARBA00008000"/>
    </source>
</evidence>
<dbReference type="InterPro" id="IPR016164">
    <property type="entry name" value="FAD-linked_Oxase-like_C"/>
</dbReference>
<dbReference type="Gene3D" id="3.30.465.10">
    <property type="match status" value="1"/>
</dbReference>